<comment type="caution">
    <text evidence="6">The sequence shown here is derived from an EMBL/GenBank/DDBJ whole genome shotgun (WGS) entry which is preliminary data.</text>
</comment>
<dbReference type="GO" id="GO:0000976">
    <property type="term" value="F:transcription cis-regulatory region binding"/>
    <property type="evidence" value="ECO:0007669"/>
    <property type="project" value="TreeGrafter"/>
</dbReference>
<dbReference type="PROSITE" id="PS50932">
    <property type="entry name" value="HTH_LACI_2"/>
    <property type="match status" value="1"/>
</dbReference>
<dbReference type="OrthoDB" id="234496at2"/>
<dbReference type="InterPro" id="IPR028082">
    <property type="entry name" value="Peripla_BP_I"/>
</dbReference>
<dbReference type="RefSeq" id="WP_095881424.1">
    <property type="nucleotide sequence ID" value="NZ_NTHN02000028.1"/>
</dbReference>
<dbReference type="GO" id="GO:0003700">
    <property type="term" value="F:DNA-binding transcription factor activity"/>
    <property type="evidence" value="ECO:0007669"/>
    <property type="project" value="TreeGrafter"/>
</dbReference>
<name>A0A2A3JY06_9RHOB</name>
<keyword evidence="1" id="KW-0805">Transcription regulation</keyword>
<dbReference type="InterPro" id="IPR010982">
    <property type="entry name" value="Lambda_DNA-bd_dom_sf"/>
</dbReference>
<dbReference type="Proteomes" id="UP000217448">
    <property type="component" value="Unassembled WGS sequence"/>
</dbReference>
<dbReference type="CDD" id="cd01392">
    <property type="entry name" value="HTH_LacI"/>
    <property type="match status" value="1"/>
</dbReference>
<feature type="domain" description="HTH lacI-type" evidence="4">
    <location>
        <begin position="16"/>
        <end position="70"/>
    </location>
</feature>
<dbReference type="EMBL" id="NTHN02000028">
    <property type="protein sequence ID" value="MCT4371614.1"/>
    <property type="molecule type" value="Genomic_DNA"/>
</dbReference>
<dbReference type="PRINTS" id="PR00036">
    <property type="entry name" value="HTHLACI"/>
</dbReference>
<dbReference type="PANTHER" id="PTHR30146">
    <property type="entry name" value="LACI-RELATED TRANSCRIPTIONAL REPRESSOR"/>
    <property type="match status" value="1"/>
</dbReference>
<evidence type="ECO:0000256" key="1">
    <source>
        <dbReference type="ARBA" id="ARBA00023015"/>
    </source>
</evidence>
<evidence type="ECO:0000256" key="3">
    <source>
        <dbReference type="ARBA" id="ARBA00023163"/>
    </source>
</evidence>
<dbReference type="InterPro" id="IPR000843">
    <property type="entry name" value="HTH_LacI"/>
</dbReference>
<dbReference type="Gene3D" id="3.40.50.2300">
    <property type="match status" value="2"/>
</dbReference>
<dbReference type="AlphaFoldDB" id="A0A2A3JY06"/>
<dbReference type="PANTHER" id="PTHR30146:SF109">
    <property type="entry name" value="HTH-TYPE TRANSCRIPTIONAL REGULATOR GALS"/>
    <property type="match status" value="1"/>
</dbReference>
<reference evidence="6" key="1">
    <citation type="submission" date="2017-09" db="EMBL/GenBank/DDBJ databases">
        <title>Yangia sp. SAOS 153D whole genome sequencing.</title>
        <authorList>
            <person name="Verma A."/>
            <person name="Krishnamurthi S."/>
        </authorList>
    </citation>
    <scope>NUCLEOTIDE SEQUENCE [LARGE SCALE GENOMIC DNA]</scope>
    <source>
        <strain evidence="6">SAOS 153D</strain>
    </source>
</reference>
<evidence type="ECO:0000256" key="2">
    <source>
        <dbReference type="ARBA" id="ARBA00023125"/>
    </source>
</evidence>
<protein>
    <submittedName>
        <fullName evidence="5">LacI family DNA-binding transcriptional regulator</fullName>
    </submittedName>
</protein>
<keyword evidence="2 5" id="KW-0238">DNA-binding</keyword>
<evidence type="ECO:0000259" key="4">
    <source>
        <dbReference type="PROSITE" id="PS50932"/>
    </source>
</evidence>
<dbReference type="SMART" id="SM00354">
    <property type="entry name" value="HTH_LACI"/>
    <property type="match status" value="1"/>
</dbReference>
<gene>
    <name evidence="5" type="ORF">CLG85_015330</name>
    <name evidence="6" type="ORF">CLG85_05905</name>
</gene>
<dbReference type="PROSITE" id="PS00356">
    <property type="entry name" value="HTH_LACI_1"/>
    <property type="match status" value="1"/>
</dbReference>
<organism evidence="6">
    <name type="scientific">Alloyangia mangrovi</name>
    <dbReference type="NCBI Taxonomy" id="1779329"/>
    <lineage>
        <taxon>Bacteria</taxon>
        <taxon>Pseudomonadati</taxon>
        <taxon>Pseudomonadota</taxon>
        <taxon>Alphaproteobacteria</taxon>
        <taxon>Rhodobacterales</taxon>
        <taxon>Roseobacteraceae</taxon>
        <taxon>Alloyangia</taxon>
    </lineage>
</organism>
<sequence>MPKAAATTPKTPRSKANIHDVAKAAGVSIATVSRVLNKNKTVRSDMQERVMAAARSLGYTANSVGQALRTQRTHVIGTMLPKIDDPIFSIIGAGVQETLLARGYVGFMQTIGFDNRDLFDHAMSMIEKGAEGLIVVGQVQDERLLTYCQEFSFPIVSVYSYTESGALPSVGFDNYEAARQLLDMLAQFGHRKICMIAGTTDGNDRQARRVDAYNAFMAELGEEPIVETLDMTRDYATGASALRRILSRRPDVTAVLCNRDEIAFSVLAECRRRRIRVPEDLSVTGFDDLEHAALFNPSVTTAAVPARKMAEHAAEAIMNLLDSGSAIESARYETEVILRESTSRPKV</sequence>
<dbReference type="SUPFAM" id="SSF53822">
    <property type="entry name" value="Periplasmic binding protein-like I"/>
    <property type="match status" value="1"/>
</dbReference>
<keyword evidence="3" id="KW-0804">Transcription</keyword>
<evidence type="ECO:0000313" key="6">
    <source>
        <dbReference type="EMBL" id="PBD20086.1"/>
    </source>
</evidence>
<dbReference type="SUPFAM" id="SSF47413">
    <property type="entry name" value="lambda repressor-like DNA-binding domains"/>
    <property type="match status" value="1"/>
</dbReference>
<keyword evidence="7" id="KW-1185">Reference proteome</keyword>
<dbReference type="CDD" id="cd06273">
    <property type="entry name" value="PBP1_LacI-like"/>
    <property type="match status" value="1"/>
</dbReference>
<dbReference type="Pfam" id="PF00356">
    <property type="entry name" value="LacI"/>
    <property type="match status" value="1"/>
</dbReference>
<dbReference type="Pfam" id="PF13377">
    <property type="entry name" value="Peripla_BP_3"/>
    <property type="match status" value="1"/>
</dbReference>
<evidence type="ECO:0000313" key="5">
    <source>
        <dbReference type="EMBL" id="MCT4371614.1"/>
    </source>
</evidence>
<proteinExistence type="predicted"/>
<dbReference type="Gene3D" id="1.10.260.40">
    <property type="entry name" value="lambda repressor-like DNA-binding domains"/>
    <property type="match status" value="1"/>
</dbReference>
<reference evidence="5" key="3">
    <citation type="submission" date="2024-05" db="EMBL/GenBank/DDBJ databases">
        <title>Yangia mangrovi SAOS 153D genome.</title>
        <authorList>
            <person name="Verma A."/>
            <person name="Pal Y."/>
            <person name="Sundharam S."/>
            <person name="Bisht B."/>
            <person name="Srinivasan K."/>
        </authorList>
    </citation>
    <scope>NUCLEOTIDE SEQUENCE</scope>
    <source>
        <strain evidence="5">SAOS 153D</strain>
    </source>
</reference>
<reference evidence="7" key="2">
    <citation type="submission" date="2023-07" db="EMBL/GenBank/DDBJ databases">
        <title>Yangia mangrovi SAOS 153D genome.</title>
        <authorList>
            <person name="Verma A."/>
            <person name="Pal Y."/>
            <person name="Sundharam S."/>
            <person name="Bisht B."/>
            <person name="Srinivasan K."/>
        </authorList>
    </citation>
    <scope>NUCLEOTIDE SEQUENCE [LARGE SCALE GENOMIC DNA]</scope>
    <source>
        <strain evidence="7">SAOS 153D</strain>
    </source>
</reference>
<dbReference type="EMBL" id="NTHN01000076">
    <property type="protein sequence ID" value="PBD20086.1"/>
    <property type="molecule type" value="Genomic_DNA"/>
</dbReference>
<accession>A0A2A3JY06</accession>
<dbReference type="InterPro" id="IPR046335">
    <property type="entry name" value="LacI/GalR-like_sensor"/>
</dbReference>
<evidence type="ECO:0000313" key="7">
    <source>
        <dbReference type="Proteomes" id="UP000217448"/>
    </source>
</evidence>